<evidence type="ECO:0000313" key="3">
    <source>
        <dbReference type="Proteomes" id="UP000308267"/>
    </source>
</evidence>
<protein>
    <submittedName>
        <fullName evidence="2">Uncharacterized protein</fullName>
    </submittedName>
</protein>
<reference evidence="2 3" key="1">
    <citation type="journal article" date="2019" name="BMC Genomics">
        <title>New insights from Opisthorchis felineus genome: update on genomics of the epidemiologically important liver flukes.</title>
        <authorList>
            <person name="Ershov N.I."/>
            <person name="Mordvinov V.A."/>
            <person name="Prokhortchouk E.B."/>
            <person name="Pakharukova M.Y."/>
            <person name="Gunbin K.V."/>
            <person name="Ustyantsev K."/>
            <person name="Genaev M.A."/>
            <person name="Blinov A.G."/>
            <person name="Mazur A."/>
            <person name="Boulygina E."/>
            <person name="Tsygankova S."/>
            <person name="Khrameeva E."/>
            <person name="Chekanov N."/>
            <person name="Fan G."/>
            <person name="Xiao A."/>
            <person name="Zhang H."/>
            <person name="Xu X."/>
            <person name="Yang H."/>
            <person name="Solovyev V."/>
            <person name="Lee S.M."/>
            <person name="Liu X."/>
            <person name="Afonnikov D.A."/>
            <person name="Skryabin K.G."/>
        </authorList>
    </citation>
    <scope>NUCLEOTIDE SEQUENCE [LARGE SCALE GENOMIC DNA]</scope>
    <source>
        <strain evidence="2">AK-0245</strain>
        <tissue evidence="2">Whole organism</tissue>
    </source>
</reference>
<feature type="region of interest" description="Disordered" evidence="1">
    <location>
        <begin position="62"/>
        <end position="87"/>
    </location>
</feature>
<name>A0A4S2JPW5_OPIFE</name>
<comment type="caution">
    <text evidence="2">The sequence shown here is derived from an EMBL/GenBank/DDBJ whole genome shotgun (WGS) entry which is preliminary data.</text>
</comment>
<accession>A0A4S2JPW5</accession>
<sequence length="101" mass="11360">MAQDERKCPWPNATVTSGPNIAVIRHLAANPNGDERLSRCFLLIRQSYTFRVRVHVIPGSGRQQSFTKKGEGTFLGTPKSSPKVSLRLRPTRRVSQISRLM</sequence>
<dbReference type="AlphaFoldDB" id="A0A4S2JPW5"/>
<keyword evidence="3" id="KW-1185">Reference proteome</keyword>
<dbReference type="EMBL" id="SJOL01012841">
    <property type="protein sequence ID" value="TGZ38232.1"/>
    <property type="molecule type" value="Genomic_DNA"/>
</dbReference>
<proteinExistence type="predicted"/>
<organism evidence="2 3">
    <name type="scientific">Opisthorchis felineus</name>
    <dbReference type="NCBI Taxonomy" id="147828"/>
    <lineage>
        <taxon>Eukaryota</taxon>
        <taxon>Metazoa</taxon>
        <taxon>Spiralia</taxon>
        <taxon>Lophotrochozoa</taxon>
        <taxon>Platyhelminthes</taxon>
        <taxon>Trematoda</taxon>
        <taxon>Digenea</taxon>
        <taxon>Opisthorchiida</taxon>
        <taxon>Opisthorchiata</taxon>
        <taxon>Opisthorchiidae</taxon>
        <taxon>Opisthorchis</taxon>
    </lineage>
</organism>
<evidence type="ECO:0000256" key="1">
    <source>
        <dbReference type="SAM" id="MobiDB-lite"/>
    </source>
</evidence>
<dbReference type="Proteomes" id="UP000308267">
    <property type="component" value="Unassembled WGS sequence"/>
</dbReference>
<gene>
    <name evidence="2" type="ORF">CRM22_011291</name>
</gene>
<evidence type="ECO:0000313" key="2">
    <source>
        <dbReference type="EMBL" id="TGZ38232.1"/>
    </source>
</evidence>